<keyword evidence="8" id="KW-1185">Reference proteome</keyword>
<feature type="domain" description="Helicase ATP-binding" evidence="5">
    <location>
        <begin position="203"/>
        <end position="378"/>
    </location>
</feature>
<dbReference type="PROSITE" id="PS51192">
    <property type="entry name" value="HELICASE_ATP_BIND_1"/>
    <property type="match status" value="1"/>
</dbReference>
<dbReference type="Proteomes" id="UP000236319">
    <property type="component" value="Unassembled WGS sequence"/>
</dbReference>
<dbReference type="InterPro" id="IPR001650">
    <property type="entry name" value="Helicase_C-like"/>
</dbReference>
<evidence type="ECO:0000256" key="1">
    <source>
        <dbReference type="ARBA" id="ARBA00022741"/>
    </source>
</evidence>
<evidence type="ECO:0000313" key="7">
    <source>
        <dbReference type="EMBL" id="GBE58727.1"/>
    </source>
</evidence>
<dbReference type="InterPro" id="IPR014001">
    <property type="entry name" value="Helicase_ATP-bd"/>
</dbReference>
<reference evidence="7 8" key="1">
    <citation type="journal article" date="2017" name="BMC Genomics">
        <title>Whole-genome assembly of Babesia ovata and comparative genomics between closely related pathogens.</title>
        <authorList>
            <person name="Yamagishi J."/>
            <person name="Asada M."/>
            <person name="Hakimi H."/>
            <person name="Tanaka T.Q."/>
            <person name="Sugimoto C."/>
            <person name="Kawazu S."/>
        </authorList>
    </citation>
    <scope>NUCLEOTIDE SEQUENCE [LARGE SCALE GENOMIC DNA]</scope>
    <source>
        <strain evidence="7 8">Miyake</strain>
    </source>
</reference>
<dbReference type="GO" id="GO:0005829">
    <property type="term" value="C:cytosol"/>
    <property type="evidence" value="ECO:0007669"/>
    <property type="project" value="TreeGrafter"/>
</dbReference>
<dbReference type="GO" id="GO:0016787">
    <property type="term" value="F:hydrolase activity"/>
    <property type="evidence" value="ECO:0007669"/>
    <property type="project" value="UniProtKB-KW"/>
</dbReference>
<dbReference type="SMART" id="SM00487">
    <property type="entry name" value="DEXDc"/>
    <property type="match status" value="1"/>
</dbReference>
<dbReference type="GO" id="GO:0003676">
    <property type="term" value="F:nucleic acid binding"/>
    <property type="evidence" value="ECO:0007669"/>
    <property type="project" value="InterPro"/>
</dbReference>
<dbReference type="InterPro" id="IPR050079">
    <property type="entry name" value="DEAD_box_RNA_helicase"/>
</dbReference>
<dbReference type="CDD" id="cd18787">
    <property type="entry name" value="SF2_C_DEAD"/>
    <property type="match status" value="1"/>
</dbReference>
<dbReference type="Pfam" id="PF00270">
    <property type="entry name" value="DEAD"/>
    <property type="match status" value="1"/>
</dbReference>
<organism evidence="7 8">
    <name type="scientific">Babesia ovata</name>
    <dbReference type="NCBI Taxonomy" id="189622"/>
    <lineage>
        <taxon>Eukaryota</taxon>
        <taxon>Sar</taxon>
        <taxon>Alveolata</taxon>
        <taxon>Apicomplexa</taxon>
        <taxon>Aconoidasida</taxon>
        <taxon>Piroplasmida</taxon>
        <taxon>Babesiidae</taxon>
        <taxon>Babesia</taxon>
    </lineage>
</organism>
<dbReference type="Gene3D" id="3.40.50.300">
    <property type="entry name" value="P-loop containing nucleotide triphosphate hydrolases"/>
    <property type="match status" value="3"/>
</dbReference>
<evidence type="ECO:0000256" key="4">
    <source>
        <dbReference type="ARBA" id="ARBA00022840"/>
    </source>
</evidence>
<dbReference type="VEuPathDB" id="PiroplasmaDB:BOVATA_002200"/>
<keyword evidence="3 7" id="KW-0347">Helicase</keyword>
<dbReference type="GO" id="GO:0003724">
    <property type="term" value="F:RNA helicase activity"/>
    <property type="evidence" value="ECO:0007669"/>
    <property type="project" value="TreeGrafter"/>
</dbReference>
<keyword evidence="1" id="KW-0547">Nucleotide-binding</keyword>
<dbReference type="OrthoDB" id="337625at2759"/>
<dbReference type="InterPro" id="IPR027417">
    <property type="entry name" value="P-loop_NTPase"/>
</dbReference>
<evidence type="ECO:0000256" key="2">
    <source>
        <dbReference type="ARBA" id="ARBA00022801"/>
    </source>
</evidence>
<evidence type="ECO:0000259" key="6">
    <source>
        <dbReference type="PROSITE" id="PS51194"/>
    </source>
</evidence>
<proteinExistence type="predicted"/>
<dbReference type="GeneID" id="39872497"/>
<feature type="domain" description="Helicase C-terminal" evidence="6">
    <location>
        <begin position="576"/>
        <end position="720"/>
    </location>
</feature>
<protein>
    <submittedName>
        <fullName evidence="7">DEAD DEAH box helicase domain containing protein</fullName>
    </submittedName>
</protein>
<gene>
    <name evidence="7" type="ORF">BOVATA_002200</name>
</gene>
<dbReference type="AlphaFoldDB" id="A0A2H6K6U8"/>
<dbReference type="RefSeq" id="XP_028864970.1">
    <property type="nucleotide sequence ID" value="XM_029009137.1"/>
</dbReference>
<dbReference type="GO" id="GO:0005524">
    <property type="term" value="F:ATP binding"/>
    <property type="evidence" value="ECO:0007669"/>
    <property type="project" value="UniProtKB-KW"/>
</dbReference>
<sequence length="1077" mass="119831">MGQLYSVPSVADGDFATLGIDQRIRNPMEKRGITRPSRQQHVAIQAMLNRENVVLQSKSGTGKTLSFCIALVQMMQQRCCAEKIGAANGHADKMQTAKTVREHKAEPDIKSETEKIPTREEIEFSTGIEKKIGAVVSVAGKSVTTSRAGKGDTTVEVQEGEDIVKPIYSLKHDDDITVNNRPNDGTEQAKNEIVGAGHVDAELPPVDTDTVQLAVDSSEMQRKETVEEVTFGNAVIIAPTRELAVQINRTLNELAEEMPDIKTALNVGGTDIQKDVGDFINRAPQILVATPGRLINVIKFVKRLSKASATQDKVLYWDTHIVVLDEADMLIDEHFMEQTKAICKKLVNPFVQVVATSATFVKYQFKLYEDVINDIDEEFYRRLLPTLSKIGKGNLDVLKSTFSYHVYRTLKKLVEKGDLSIDCSLDEPCKELNKPDESYEDVEFVELEDCSNSEASLLTHDASEPTSQHPSTNKYRIHRTLKPIVDFLKGFTRETKQMIVSASHVNRVELPTKGIVCFTENDCLQDIQSVKEAMKGGEKDVIEKFDSPVLKNVVFCYTQVPEAPNIVKQISLKLQVVLELLDELQYRKCILFCNESHTRMLTANTLERLGLSCTVSSSRQSADTRQQMAENAEKKDRNVVIAADLMSRGIHIDNVDLIINMDLPASKEAFLHRSGRTGRFGKPGICVCICTEPEMDTLRYLEYALNFKCSHIEDVLHVEKGDEVVSDKREDEIDTQQIANPISNVLSNISKAAENGGSVQSEGSPRQKPISVCTKNAPGVSNQHEVTADNEEYFSPLQRIEDTIWDTLVASIHSHVFPGLIEYVIPAFSILAKHDVYLGAAKLCSAPSEGHDSVGGSTSENTFRVKFVEYHSSRVILHVSSDLYQAVAACDKGEEFDESLYHIIAIQENGSAISILDPVHRIFRTVEGPLLITVVGRRDALELISGLMTMLNVEFVVHEARRKDKHVVSFSYIASNLAKCRGTAFNTAGRAMVIDLFRERFAEECSEDRLLYMDVVVTHFIRETGPTFPAAFTFAYQAVTQELYSTGADTGGTDGVANRRARNVVLRHPFEVHAHNT</sequence>
<dbReference type="EMBL" id="BDSA01000001">
    <property type="protein sequence ID" value="GBE58727.1"/>
    <property type="molecule type" value="Genomic_DNA"/>
</dbReference>
<dbReference type="InterPro" id="IPR011545">
    <property type="entry name" value="DEAD/DEAH_box_helicase_dom"/>
</dbReference>
<comment type="caution">
    <text evidence="7">The sequence shown here is derived from an EMBL/GenBank/DDBJ whole genome shotgun (WGS) entry which is preliminary data.</text>
</comment>
<evidence type="ECO:0000256" key="3">
    <source>
        <dbReference type="ARBA" id="ARBA00022806"/>
    </source>
</evidence>
<name>A0A2H6K6U8_9APIC</name>
<dbReference type="SUPFAM" id="SSF52540">
    <property type="entry name" value="P-loop containing nucleoside triphosphate hydrolases"/>
    <property type="match status" value="2"/>
</dbReference>
<dbReference type="PROSITE" id="PS51194">
    <property type="entry name" value="HELICASE_CTER"/>
    <property type="match status" value="1"/>
</dbReference>
<dbReference type="PANTHER" id="PTHR47959">
    <property type="entry name" value="ATP-DEPENDENT RNA HELICASE RHLE-RELATED"/>
    <property type="match status" value="1"/>
</dbReference>
<keyword evidence="2" id="KW-0378">Hydrolase</keyword>
<keyword evidence="4" id="KW-0067">ATP-binding</keyword>
<dbReference type="SMART" id="SM00490">
    <property type="entry name" value="HELICc"/>
    <property type="match status" value="1"/>
</dbReference>
<evidence type="ECO:0000259" key="5">
    <source>
        <dbReference type="PROSITE" id="PS51192"/>
    </source>
</evidence>
<dbReference type="PANTHER" id="PTHR47959:SF1">
    <property type="entry name" value="ATP-DEPENDENT RNA HELICASE DBPA"/>
    <property type="match status" value="1"/>
</dbReference>
<accession>A0A2H6K6U8</accession>
<evidence type="ECO:0000313" key="8">
    <source>
        <dbReference type="Proteomes" id="UP000236319"/>
    </source>
</evidence>
<dbReference type="Pfam" id="PF00271">
    <property type="entry name" value="Helicase_C"/>
    <property type="match status" value="1"/>
</dbReference>